<comment type="caution">
    <text evidence="1">The sequence shown here is derived from an EMBL/GenBank/DDBJ whole genome shotgun (WGS) entry which is preliminary data.</text>
</comment>
<organism evidence="1">
    <name type="scientific">Cryptosporidium canis</name>
    <dbReference type="NCBI Taxonomy" id="195482"/>
    <lineage>
        <taxon>Eukaryota</taxon>
        <taxon>Sar</taxon>
        <taxon>Alveolata</taxon>
        <taxon>Apicomplexa</taxon>
        <taxon>Conoidasida</taxon>
        <taxon>Coccidia</taxon>
        <taxon>Eucoccidiorida</taxon>
        <taxon>Eimeriorina</taxon>
        <taxon>Cryptosporidiidae</taxon>
        <taxon>Cryptosporidium</taxon>
    </lineage>
</organism>
<gene>
    <name evidence="1" type="ORF">OJ253_3657</name>
</gene>
<dbReference type="OrthoDB" id="337382at2759"/>
<dbReference type="Proteomes" id="UP001067231">
    <property type="component" value="Unassembled WGS sequence"/>
</dbReference>
<evidence type="ECO:0000313" key="1">
    <source>
        <dbReference type="EMBL" id="KAJ1604477.1"/>
    </source>
</evidence>
<dbReference type="EMBL" id="JAPCXC010000141">
    <property type="protein sequence ID" value="KAJ1604477.1"/>
    <property type="molecule type" value="Genomic_DNA"/>
</dbReference>
<proteinExistence type="predicted"/>
<protein>
    <submittedName>
        <fullName evidence="1">Uncharacterized protein</fullName>
    </submittedName>
</protein>
<sequence length="2608" mass="295800">MGITLVTSLFRSKIKQLEYFQLFILLFSFATNKFCTLLQANAAVNMNGPPDRVYYYPIGFNLAHLFIGPGVGNFLSIDSQVTNFVSPCQFMHPITIQFIGSYPKSGMTPIKNIICDSVSLKKSLESFQLGADTVKVVKACTDIAQILMESETTYSIFNGANNITIWLKGSKLENVVREFNEQLPNKIPQIMNRDVKYQFDPTIFGSDVMDRVGISTYLFKTTTFPFKIGVEYSEIVPGTNSHGTNTPVIEFSVNITLSYELSQQSSNLSSFWTPPTGFGGFFPMLVPNDKFSNGVLYTTYTDPDKNSGFVAWGNINIPITSPFVRIVPPSRIPSSSINCTSNYDFYYPTTDKPVGSVKNYPKRLEALLDKDSSKVFRNTISVQSYWNKIPFGANWYEKGFPVGSPNSQWIETGNYYGGCYYNGTFPLVPSSTNPGFAETICSTQSKNISDEYRTAFYPPPLEFFEYGVSNMQTMITSILQYGVQSSSKSLTFQYNTNVEFLGSYPSFHIFGATPGLQLTSPSPRLNVPYVQYSGRDLIAGDPFFNFNFQYMQDRFGHCSEPNGCWICSNPRIIPWKTEIIDQMNFTEFCASNLTVIPNSRMIALKFYYGNFQEDISAQTASGFQPCLKSVLDRWIPVGRNTTTFTFKANEYNTNTMFIYNTLSNDTCCSPMNTYFYFQHYYTIVTDVYQPIQLTQITPFTDPYAGGILPGIFMNRNFSYQFHIDVYPDDTWTISSQLKLRAWLMCPEIENIDLIAMPETVTLGDIIDSGGRVGGSIKIPPFILSKFYGSPTYCVLRAFVFVSEEVEKRNISSLKATKLSDYELLDPRIYRSEEGMHEYAQWIFVNNGFIARSSNIIEPHPGNTSISDALYTPVNVTHHYNFTITPFLFSAVALNTPVFTPESQIFEMVLSGQHNRFGLRLPPTHKKWYVFTRTADKWDQGCYVECHGDMSRSPYAEWCLPEINVENPFSYNLCNYTIVNTSPDISNSQIEDAIAVVTNPISYLSYVDTMSLVNALFSLPTNVELVWGKYFELIYEAAISSHQISFNQDYPFAQPTTLAVISRILNKYYYRERLDINKSLPIESIQRIYTLVECFLVNGLDNLALNSTDLIGVTNPLPMLTPDQLKILLSIYQGVASRKSYTHGVHDTYSIITEKTGNTVFSSTFNQIDMYKGVTVGGISFPKINITSINPENILFHNGAYYKINKKLYNNKSATEGFMSCTKSFNTITVVRTGGYLSNYLVTKDLKNIDEYPLAFSSFVLCTLEYEIWSLENPVELSFFAEYKEEFDYSGVKCTAMKKDQTKLTDELCTTDTAIHLTNQTIEFKCKCNAITYYGLKGNPILYIEKLSDNSLSPLFSKTRPNIFQPFMFISNPKLLSSCSNFLPINIYLKNIPKFIPDESLVLSFKCAIPDYVYSSLDFCTEFVKSLESSDFTFSRIGENIKLTYFVNPGLIQKTTLPTNLSFWRPADQNHQPTKESGISGVTVALNVTLDMNRLSIEKELPDLFGYVIFDIVTSVKTVNHDEALEVGELSRSFILDGYVNFPGAYTKSNIPISSIFQRNIPYSIPYNSTTECKGFLNRYYTSQGYSNTMLEMSETIGIEKETHFNPELLYSVGSCKISISDQEFMNGAAFDCIKSTSIKPPDLNILEQPISMLNITKYSHRNSFSPLKDQLILHNETIKPNINAYFPKIVSNNFPRITIEAGTSKTLEQIVSENGYCDSLIDSCSSCRASRSYQADFQFKDHEFRYYCSATSEEGEIENIRQGLLAACRTDGSYWGHACSFQQSNATISGNTTYTEFDLVAQERLTYIIFAVGIKSKAIDAIECQDYSLSIIKEELPVQIIPLNIPTVISIVSESFMFTLLKFTGMDGWNKSQDFRFISFAYFENTGYFRLTTTPEIYSLTDQAIQTDPIAVSIKFNITGIEVNPRDSKLSVVLVIIKGDSNELINENKLNAIVKRRNVYNLAPNGDYVSYVWGELSFEQDFSLIKMKSATENMGPQQIIPINFKISNLIGMESWKYSLFAISEDDTMLSDDKYNNLRSNSLLLSFLSSEIPQYIRLPTNYESWLVYLIIHNQNNEFLCGIDCTNINVGKIDKKLRDMFCMAGSNSKCRSLTFKKTKNILKYELNVNKGEIGNEYSHLLEYFTHSLNSGDINDQLMIASILATKLEFLSIEQLFNFLQILIEINIEKKDHTGGNSVMILYILLRILEHIFTSFGKIPVSNNPINVEKILKIALKSECGYNEGFKELITDILDIMIKLNIFVSSNEYINLLGALSVNQWVMSNDFGSKVEMKGKMSKFVVQSSITSKHGLYDGINLGDTLFIPTIDLSNEKIQHINISLIKNIYFEINKNINFDESWGMRLFINCHDPRYGFSIIKSPLENYLLELTQKIQHDTTLNGVFLKVYDAFISRCGYEYRIYDLEGKIDFIVSQEYTPNVVLGKYLSYRCALRGQNGIWSQNSCETKIRQGQILCSCNSIGEYGLLTVYQSSLSEVTVKLSHNPGSIQEVNINDSIYRVNNGKFYYKDQIFEINSNEDIIINQNGVSVGKHQLTVKGYSTYDIVTKLTIRQEGALGTICLRSKEYNFDIEGSNIIYDGFSQGTYYQNSTLIVV</sequence>
<accession>A0A9D5DGZ2</accession>
<reference evidence="1" key="1">
    <citation type="submission" date="2022-10" db="EMBL/GenBank/DDBJ databases">
        <title>Adaptive evolution leads to modifications in subtelomeric GC content in a zoonotic Cryptosporidium species.</title>
        <authorList>
            <person name="Li J."/>
            <person name="Feng Y."/>
            <person name="Xiao L."/>
        </authorList>
    </citation>
    <scope>NUCLEOTIDE SEQUENCE</scope>
    <source>
        <strain evidence="1">33844</strain>
    </source>
</reference>
<name>A0A9D5DGZ2_9CRYT</name>